<dbReference type="CDD" id="cd06170">
    <property type="entry name" value="LuxR_C_like"/>
    <property type="match status" value="1"/>
</dbReference>
<dbReference type="Gene3D" id="3.40.50.300">
    <property type="entry name" value="P-loop containing nucleotide triphosphate hydrolases"/>
    <property type="match status" value="1"/>
</dbReference>
<dbReference type="GO" id="GO:0003677">
    <property type="term" value="F:DNA binding"/>
    <property type="evidence" value="ECO:0007669"/>
    <property type="project" value="UniProtKB-KW"/>
</dbReference>
<dbReference type="InterPro" id="IPR011990">
    <property type="entry name" value="TPR-like_helical_dom_sf"/>
</dbReference>
<accession>A0A402BJH6</accession>
<dbReference type="Pfam" id="PF25873">
    <property type="entry name" value="WHD_MalT"/>
    <property type="match status" value="1"/>
</dbReference>
<dbReference type="InterPro" id="IPR036388">
    <property type="entry name" value="WH-like_DNA-bd_sf"/>
</dbReference>
<dbReference type="EMBL" id="BIFT01000002">
    <property type="protein sequence ID" value="GCE31499.1"/>
    <property type="molecule type" value="Genomic_DNA"/>
</dbReference>
<evidence type="ECO:0000256" key="1">
    <source>
        <dbReference type="ARBA" id="ARBA00023015"/>
    </source>
</evidence>
<feature type="domain" description="HTH luxR-type" evidence="4">
    <location>
        <begin position="1016"/>
        <end position="1081"/>
    </location>
</feature>
<dbReference type="PANTHER" id="PTHR44688:SF16">
    <property type="entry name" value="DNA-BINDING TRANSCRIPTIONAL ACTIVATOR DEVR_DOSR"/>
    <property type="match status" value="1"/>
</dbReference>
<sequence>MPRRAPYRLLWSEQVKRYELVGAADQAAPDDMVPGEATWFTWLDGVTSFAFHSRSGINCTVRKEVIQGSGSYWYGYRSLQQRTVKRYLGRTRDLSLAHLEKVAESFVAAVKVPTTPGASTKTLIDTNEPVEPPPLVTPLGPLLESKLRPPRLSHTLIERPRLHQRLDAWQAYKLTLLNAPAGFGKTTLTKSWLNQQHSIAETAWVSLDTGDNDPIRFWRYILAACQAWSHPQSQHALALLLSISTPSLQPISLETVLTVFLNQIARQDQQRLLVLEDYHVLTEPRIHESFNFLLAHLPENLHILLITRLEPPLALVRLRANGELNELQTSELRFTYAEMVAFLERTLSFPLSAETLERLHSQLDGWAAGLRLLSLSLQGKQTDEQIEQALASFRGSQPSIRNYFIGEVLQAQTADLQDFLLRTSILTRLSPSLCAAVTNRTDSATLLETIEQANLFLEALDCTGEWYRYHELFAEAMQHEAQRRLGETALKQLYQAASLWFEEHGLLVEAIEAAFHLDQSEQVARLIDRHIEALGSIDTHEHHTLLRWLERLPQEVLRQFPLLCFSYAVTMIFGRDQNTQPEAPPTRFEEFLQLAENGWRASNNLVGLGKILAMRALLSFQLGKRKNARSLAAQALEWLPEDDATWRSMCLMVIGLDAMQMGQFKQADQTLKQVYTQWTITNNTDARDGITVLLGLLSVEQGDLQQASNYYRKLIGQPKRSDQQSAAAAAHLGLTYVYYEWNMLEEAAQQLQEGLRLAEVFTEIPRDLLVTMSDLMQALLQHSRGETQLALQYLTTRLRYKQDDAMSNPFYAYMQHEIISWIVRLSLLIGDQATGEEWINELTNQHNRSISPSIIPLLDAPADAVIVEAPLTDDYQPLQENGPVAIALQEEKALLEARLYLAQGQAETALKLLNALLPAAHEAGRGHHTLQIRLLLAQAYSARKQVCESREVLLAALKQAQTAGYQRLILDEGDQLFLLLRDLLPELPKQSLRSYVQSLLRSFAQQRQKTTVTAVISTIFEPLSKREQKVLRLLIAGHSNPEIARELIVSVNTIRTQIQSIYRKLQVNNRQAASEVARELNLL</sequence>
<evidence type="ECO:0000313" key="5">
    <source>
        <dbReference type="EMBL" id="GCE31499.1"/>
    </source>
</evidence>
<dbReference type="SUPFAM" id="SSF46894">
    <property type="entry name" value="C-terminal effector domain of the bipartite response regulators"/>
    <property type="match status" value="1"/>
</dbReference>
<dbReference type="Proteomes" id="UP000287171">
    <property type="component" value="Unassembled WGS sequence"/>
</dbReference>
<proteinExistence type="predicted"/>
<evidence type="ECO:0000259" key="4">
    <source>
        <dbReference type="PROSITE" id="PS50043"/>
    </source>
</evidence>
<dbReference type="PROSITE" id="PS00622">
    <property type="entry name" value="HTH_LUXR_1"/>
    <property type="match status" value="1"/>
</dbReference>
<dbReference type="Pfam" id="PF00196">
    <property type="entry name" value="GerE"/>
    <property type="match status" value="1"/>
</dbReference>
<keyword evidence="6" id="KW-1185">Reference proteome</keyword>
<dbReference type="InterPro" id="IPR027417">
    <property type="entry name" value="P-loop_NTPase"/>
</dbReference>
<dbReference type="SUPFAM" id="SSF48452">
    <property type="entry name" value="TPR-like"/>
    <property type="match status" value="1"/>
</dbReference>
<dbReference type="OrthoDB" id="135557at2"/>
<comment type="caution">
    <text evidence="5">The sequence shown here is derived from an EMBL/GenBank/DDBJ whole genome shotgun (WGS) entry which is preliminary data.</text>
</comment>
<dbReference type="PRINTS" id="PR00038">
    <property type="entry name" value="HTHLUXR"/>
</dbReference>
<dbReference type="PROSITE" id="PS50043">
    <property type="entry name" value="HTH_LUXR_2"/>
    <property type="match status" value="1"/>
</dbReference>
<evidence type="ECO:0000313" key="6">
    <source>
        <dbReference type="Proteomes" id="UP000287171"/>
    </source>
</evidence>
<evidence type="ECO:0000256" key="2">
    <source>
        <dbReference type="ARBA" id="ARBA00023125"/>
    </source>
</evidence>
<dbReference type="InterPro" id="IPR000792">
    <property type="entry name" value="Tscrpt_reg_LuxR_C"/>
</dbReference>
<keyword evidence="2" id="KW-0238">DNA-binding</keyword>
<keyword evidence="1" id="KW-0805">Transcription regulation</keyword>
<dbReference type="RefSeq" id="WP_126631459.1">
    <property type="nucleotide sequence ID" value="NZ_BIFT01000002.1"/>
</dbReference>
<dbReference type="Gene3D" id="1.25.40.10">
    <property type="entry name" value="Tetratricopeptide repeat domain"/>
    <property type="match status" value="1"/>
</dbReference>
<dbReference type="Pfam" id="PF17874">
    <property type="entry name" value="TPR_MalT"/>
    <property type="match status" value="1"/>
</dbReference>
<dbReference type="AlphaFoldDB" id="A0A402BJH6"/>
<dbReference type="InterPro" id="IPR016032">
    <property type="entry name" value="Sig_transdc_resp-reg_C-effctor"/>
</dbReference>
<dbReference type="Gene3D" id="1.10.10.10">
    <property type="entry name" value="Winged helix-like DNA-binding domain superfamily/Winged helix DNA-binding domain"/>
    <property type="match status" value="1"/>
</dbReference>
<dbReference type="GO" id="GO:0006355">
    <property type="term" value="P:regulation of DNA-templated transcription"/>
    <property type="evidence" value="ECO:0007669"/>
    <property type="project" value="InterPro"/>
</dbReference>
<evidence type="ECO:0000256" key="3">
    <source>
        <dbReference type="ARBA" id="ARBA00023163"/>
    </source>
</evidence>
<reference evidence="6" key="1">
    <citation type="submission" date="2018-12" db="EMBL/GenBank/DDBJ databases">
        <title>Tengunoibacter tsumagoiensis gen. nov., sp. nov., Dictyobacter kobayashii sp. nov., D. alpinus sp. nov., and D. joshuensis sp. nov. and description of Dictyobacteraceae fam. nov. within the order Ktedonobacterales isolated from Tengu-no-mugimeshi.</title>
        <authorList>
            <person name="Wang C.M."/>
            <person name="Zheng Y."/>
            <person name="Sakai Y."/>
            <person name="Toyoda A."/>
            <person name="Minakuchi Y."/>
            <person name="Abe K."/>
            <person name="Yokota A."/>
            <person name="Yabe S."/>
        </authorList>
    </citation>
    <scope>NUCLEOTIDE SEQUENCE [LARGE SCALE GENOMIC DNA]</scope>
    <source>
        <strain evidence="6">Uno16</strain>
    </source>
</reference>
<dbReference type="SUPFAM" id="SSF52540">
    <property type="entry name" value="P-loop containing nucleoside triphosphate hydrolases"/>
    <property type="match status" value="1"/>
</dbReference>
<dbReference type="InterPro" id="IPR041617">
    <property type="entry name" value="TPR_MalT"/>
</dbReference>
<name>A0A402BJH6_9CHLR</name>
<dbReference type="InterPro" id="IPR059106">
    <property type="entry name" value="WHD_MalT"/>
</dbReference>
<dbReference type="PANTHER" id="PTHR44688">
    <property type="entry name" value="DNA-BINDING TRANSCRIPTIONAL ACTIVATOR DEVR_DOSR"/>
    <property type="match status" value="1"/>
</dbReference>
<organism evidence="5 6">
    <name type="scientific">Dictyobacter alpinus</name>
    <dbReference type="NCBI Taxonomy" id="2014873"/>
    <lineage>
        <taxon>Bacteria</taxon>
        <taxon>Bacillati</taxon>
        <taxon>Chloroflexota</taxon>
        <taxon>Ktedonobacteria</taxon>
        <taxon>Ktedonobacterales</taxon>
        <taxon>Dictyobacteraceae</taxon>
        <taxon>Dictyobacter</taxon>
    </lineage>
</organism>
<protein>
    <submittedName>
        <fullName evidence="5">Helix-turn-helix transcriptional regulator</fullName>
    </submittedName>
</protein>
<gene>
    <name evidence="5" type="primary">malT_4</name>
    <name evidence="5" type="ORF">KDA_69830</name>
</gene>
<keyword evidence="3" id="KW-0804">Transcription</keyword>
<dbReference type="SMART" id="SM00421">
    <property type="entry name" value="HTH_LUXR"/>
    <property type="match status" value="1"/>
</dbReference>